<dbReference type="RefSeq" id="WP_229386099.1">
    <property type="nucleotide sequence ID" value="NZ_JAGTTN010000009.1"/>
</dbReference>
<organism evidence="2 3">
    <name type="scientific">Microbacterium allomyrinae</name>
    <dbReference type="NCBI Taxonomy" id="2830666"/>
    <lineage>
        <taxon>Bacteria</taxon>
        <taxon>Bacillati</taxon>
        <taxon>Actinomycetota</taxon>
        <taxon>Actinomycetes</taxon>
        <taxon>Micrococcales</taxon>
        <taxon>Microbacteriaceae</taxon>
        <taxon>Microbacterium</taxon>
    </lineage>
</organism>
<protein>
    <submittedName>
        <fullName evidence="2">IniB N-terminal domain-containing protein</fullName>
    </submittedName>
</protein>
<name>A0A9X1LXU6_9MICO</name>
<feature type="compositionally biased region" description="Acidic residues" evidence="1">
    <location>
        <begin position="251"/>
        <end position="260"/>
    </location>
</feature>
<comment type="caution">
    <text evidence="2">The sequence shown here is derived from an EMBL/GenBank/DDBJ whole genome shotgun (WGS) entry which is preliminary data.</text>
</comment>
<sequence>MTTPLATVANSIIEFILSLLRDPAALEALKQDPETTLAKNKLSDVCADDVRAVAPVIYDRADVAPKVNPPSPPSNHNDVVNEITRITTNWTMIDNRATIVDQSVNQNIWTEGGDVTQVFDQTAGVASGDDSIAAGDDVTTTGAPPDDAAEDDTDPLVAGLIDDAVADAEAGTTDAEPDLEELAEEAPEPLEDAATPPVEQLDAAVDAGVPQEAADVVETVAQAPVEPAAAAEVDEAVWSEPTEPAIVEEVPYVDEMSEEQ</sequence>
<gene>
    <name evidence="2" type="ORF">KEC57_18075</name>
</gene>
<keyword evidence="3" id="KW-1185">Reference proteome</keyword>
<feature type="compositionally biased region" description="Low complexity" evidence="1">
    <location>
        <begin position="127"/>
        <end position="146"/>
    </location>
</feature>
<dbReference type="Proteomes" id="UP001139354">
    <property type="component" value="Unassembled WGS sequence"/>
</dbReference>
<reference evidence="2" key="1">
    <citation type="submission" date="2021-04" db="EMBL/GenBank/DDBJ databases">
        <title>Microbacterium tenobrionis sp. nov. and Microbacterium allomyrinae sp. nov., isolated from larvae of Tenobrio molitor and Allomyrina dichotoma, respectively.</title>
        <authorList>
            <person name="Lee S.D."/>
        </authorList>
    </citation>
    <scope>NUCLEOTIDE SEQUENCE</scope>
    <source>
        <strain evidence="2">BWT-G7</strain>
    </source>
</reference>
<dbReference type="AlphaFoldDB" id="A0A9X1LXU6"/>
<evidence type="ECO:0000313" key="3">
    <source>
        <dbReference type="Proteomes" id="UP001139354"/>
    </source>
</evidence>
<proteinExistence type="predicted"/>
<evidence type="ECO:0000313" key="2">
    <source>
        <dbReference type="EMBL" id="MCC2034099.1"/>
    </source>
</evidence>
<feature type="region of interest" description="Disordered" evidence="1">
    <location>
        <begin position="127"/>
        <end position="153"/>
    </location>
</feature>
<accession>A0A9X1LXU6</accession>
<dbReference type="NCBIfam" id="NF038175">
    <property type="entry name" value="IniB_NTERM"/>
    <property type="match status" value="1"/>
</dbReference>
<evidence type="ECO:0000256" key="1">
    <source>
        <dbReference type="SAM" id="MobiDB-lite"/>
    </source>
</evidence>
<dbReference type="EMBL" id="JAGTTN010000009">
    <property type="protein sequence ID" value="MCC2034099.1"/>
    <property type="molecule type" value="Genomic_DNA"/>
</dbReference>
<dbReference type="InterPro" id="IPR049709">
    <property type="entry name" value="IniB-like_N"/>
</dbReference>
<feature type="region of interest" description="Disordered" evidence="1">
    <location>
        <begin position="227"/>
        <end position="260"/>
    </location>
</feature>